<keyword evidence="3 6" id="KW-0812">Transmembrane</keyword>
<feature type="transmembrane region" description="Helical" evidence="6">
    <location>
        <begin position="219"/>
        <end position="241"/>
    </location>
</feature>
<dbReference type="PANTHER" id="PTHR43124">
    <property type="entry name" value="PURINE EFFLUX PUMP PBUE"/>
    <property type="match status" value="1"/>
</dbReference>
<evidence type="ECO:0000256" key="4">
    <source>
        <dbReference type="ARBA" id="ARBA00022989"/>
    </source>
</evidence>
<evidence type="ECO:0000256" key="3">
    <source>
        <dbReference type="ARBA" id="ARBA00022692"/>
    </source>
</evidence>
<accession>A0A895XPJ1</accession>
<dbReference type="InterPro" id="IPR011701">
    <property type="entry name" value="MFS"/>
</dbReference>
<feature type="transmembrane region" description="Helical" evidence="6">
    <location>
        <begin position="308"/>
        <end position="328"/>
    </location>
</feature>
<feature type="transmembrane region" description="Helical" evidence="6">
    <location>
        <begin position="349"/>
        <end position="366"/>
    </location>
</feature>
<evidence type="ECO:0000256" key="1">
    <source>
        <dbReference type="ARBA" id="ARBA00004651"/>
    </source>
</evidence>
<dbReference type="InterPro" id="IPR036259">
    <property type="entry name" value="MFS_trans_sf"/>
</dbReference>
<dbReference type="SUPFAM" id="SSF103473">
    <property type="entry name" value="MFS general substrate transporter"/>
    <property type="match status" value="1"/>
</dbReference>
<dbReference type="Gene3D" id="1.20.1250.20">
    <property type="entry name" value="MFS general substrate transporter like domains"/>
    <property type="match status" value="2"/>
</dbReference>
<sequence length="403" mass="40864">MTQLITKDLPPVSSTRAATAALAVTIGSVIPVFLLGGLAVQIIAELSMSATQLGLVVSLYFAVSGVTSILCGRAVEKFGMIAGSYVGIGLAAASLIAVAVFAHSFAVLAILMALAAPANGFGQLAANAILATYGSPQHKGLLFGLKQAAIPMSTMLAGASVPLLALTVGWRWAFIAAAVLSLLAIPQLRGIPARRKNVPASQSERTNPAPAKSVMSPGLILMTVATGVAATGATPTGSFLADYATSIGVSASLAGLNLTLGGLVGVFARTFVGGIADRNGGTNPFSIIVVLLLIGTAGLLTFTLESHWLLPVATILAFAFGWSWPGLLNFGVASLYRHTPAAATGVTQTGVYIGGALGPLGFGLLVDHSGYQAAWVAAAACMLLAAALIETSRRMLRNENLGV</sequence>
<reference evidence="8" key="1">
    <citation type="submission" date="2021-02" db="EMBL/GenBank/DDBJ databases">
        <title>Natronoglycomyces albus gen. nov., sp. nov, a haloalkaliphilic actinobacterium from a soda solonchak soil.</title>
        <authorList>
            <person name="Sorokin D.Y."/>
            <person name="Khijniak T.V."/>
            <person name="Zakharycheva A.P."/>
            <person name="Boueva O.V."/>
            <person name="Ariskina E.V."/>
            <person name="Hahnke R.L."/>
            <person name="Bunk B."/>
            <person name="Sproer C."/>
            <person name="Schumann P."/>
            <person name="Evtushenko L.I."/>
            <person name="Kublanov I.V."/>
        </authorList>
    </citation>
    <scope>NUCLEOTIDE SEQUENCE</scope>
    <source>
        <strain evidence="8">DSM 106290</strain>
    </source>
</reference>
<evidence type="ECO:0000313" key="8">
    <source>
        <dbReference type="EMBL" id="QSB04200.1"/>
    </source>
</evidence>
<feature type="transmembrane region" description="Helical" evidence="6">
    <location>
        <begin position="170"/>
        <end position="188"/>
    </location>
</feature>
<dbReference type="PROSITE" id="PS50850">
    <property type="entry name" value="MFS"/>
    <property type="match status" value="1"/>
</dbReference>
<feature type="transmembrane region" description="Helical" evidence="6">
    <location>
        <begin position="50"/>
        <end position="71"/>
    </location>
</feature>
<evidence type="ECO:0000256" key="6">
    <source>
        <dbReference type="SAM" id="Phobius"/>
    </source>
</evidence>
<dbReference type="GO" id="GO:0005886">
    <property type="term" value="C:plasma membrane"/>
    <property type="evidence" value="ECO:0007669"/>
    <property type="project" value="UniProtKB-SubCell"/>
</dbReference>
<feature type="transmembrane region" description="Helical" evidence="6">
    <location>
        <begin position="78"/>
        <end position="102"/>
    </location>
</feature>
<feature type="transmembrane region" description="Helical" evidence="6">
    <location>
        <begin position="108"/>
        <end position="130"/>
    </location>
</feature>
<dbReference type="Pfam" id="PF07690">
    <property type="entry name" value="MFS_1"/>
    <property type="match status" value="1"/>
</dbReference>
<keyword evidence="2" id="KW-1003">Cell membrane</keyword>
<dbReference type="AlphaFoldDB" id="A0A895XPJ1"/>
<dbReference type="Proteomes" id="UP000662939">
    <property type="component" value="Chromosome"/>
</dbReference>
<dbReference type="RefSeq" id="WP_213170200.1">
    <property type="nucleotide sequence ID" value="NZ_CP070496.1"/>
</dbReference>
<feature type="domain" description="Major facilitator superfamily (MFS) profile" evidence="7">
    <location>
        <begin position="17"/>
        <end position="397"/>
    </location>
</feature>
<name>A0A895XPJ1_9ACTN</name>
<organism evidence="8 9">
    <name type="scientific">Natronoglycomyces albus</name>
    <dbReference type="NCBI Taxonomy" id="2811108"/>
    <lineage>
        <taxon>Bacteria</taxon>
        <taxon>Bacillati</taxon>
        <taxon>Actinomycetota</taxon>
        <taxon>Actinomycetes</taxon>
        <taxon>Glycomycetales</taxon>
        <taxon>Glycomycetaceae</taxon>
        <taxon>Natronoglycomyces</taxon>
    </lineage>
</organism>
<keyword evidence="9" id="KW-1185">Reference proteome</keyword>
<evidence type="ECO:0000256" key="2">
    <source>
        <dbReference type="ARBA" id="ARBA00022475"/>
    </source>
</evidence>
<feature type="transmembrane region" description="Helical" evidence="6">
    <location>
        <begin position="142"/>
        <end position="164"/>
    </location>
</feature>
<evidence type="ECO:0000256" key="5">
    <source>
        <dbReference type="ARBA" id="ARBA00023136"/>
    </source>
</evidence>
<dbReference type="PANTHER" id="PTHR43124:SF3">
    <property type="entry name" value="CHLORAMPHENICOL EFFLUX PUMP RV0191"/>
    <property type="match status" value="1"/>
</dbReference>
<dbReference type="KEGG" id="nav:JQS30_10295"/>
<comment type="subcellular location">
    <subcellularLocation>
        <location evidence="1">Cell membrane</location>
        <topology evidence="1">Multi-pass membrane protein</topology>
    </subcellularLocation>
</comment>
<dbReference type="EMBL" id="CP070496">
    <property type="protein sequence ID" value="QSB04200.1"/>
    <property type="molecule type" value="Genomic_DNA"/>
</dbReference>
<feature type="transmembrane region" description="Helical" evidence="6">
    <location>
        <begin position="247"/>
        <end position="272"/>
    </location>
</feature>
<protein>
    <submittedName>
        <fullName evidence="8">MFS transporter</fullName>
    </submittedName>
</protein>
<dbReference type="InterPro" id="IPR050189">
    <property type="entry name" value="MFS_Efflux_Transporters"/>
</dbReference>
<feature type="transmembrane region" description="Helical" evidence="6">
    <location>
        <begin position="284"/>
        <end position="302"/>
    </location>
</feature>
<evidence type="ECO:0000259" key="7">
    <source>
        <dbReference type="PROSITE" id="PS50850"/>
    </source>
</evidence>
<keyword evidence="4 6" id="KW-1133">Transmembrane helix</keyword>
<evidence type="ECO:0000313" key="9">
    <source>
        <dbReference type="Proteomes" id="UP000662939"/>
    </source>
</evidence>
<feature type="transmembrane region" description="Helical" evidence="6">
    <location>
        <begin position="372"/>
        <end position="389"/>
    </location>
</feature>
<feature type="transmembrane region" description="Helical" evidence="6">
    <location>
        <begin position="21"/>
        <end position="44"/>
    </location>
</feature>
<dbReference type="InterPro" id="IPR020846">
    <property type="entry name" value="MFS_dom"/>
</dbReference>
<keyword evidence="5 6" id="KW-0472">Membrane</keyword>
<dbReference type="GO" id="GO:0022857">
    <property type="term" value="F:transmembrane transporter activity"/>
    <property type="evidence" value="ECO:0007669"/>
    <property type="project" value="InterPro"/>
</dbReference>
<gene>
    <name evidence="8" type="ORF">JQS30_10295</name>
</gene>
<proteinExistence type="predicted"/>